<dbReference type="SMART" id="SM01079">
    <property type="entry name" value="CHASE"/>
    <property type="match status" value="1"/>
</dbReference>
<evidence type="ECO:0000313" key="18">
    <source>
        <dbReference type="EMBL" id="NRF66778.1"/>
    </source>
</evidence>
<feature type="transmembrane region" description="Helical" evidence="12">
    <location>
        <begin position="193"/>
        <end position="214"/>
    </location>
</feature>
<evidence type="ECO:0000256" key="4">
    <source>
        <dbReference type="ARBA" id="ARBA00022475"/>
    </source>
</evidence>
<keyword evidence="8" id="KW-0418">Kinase</keyword>
<keyword evidence="10 12" id="KW-0472">Membrane</keyword>
<evidence type="ECO:0000256" key="10">
    <source>
        <dbReference type="ARBA" id="ARBA00023136"/>
    </source>
</evidence>
<evidence type="ECO:0000256" key="3">
    <source>
        <dbReference type="ARBA" id="ARBA00012438"/>
    </source>
</evidence>
<dbReference type="InterPro" id="IPR001610">
    <property type="entry name" value="PAC"/>
</dbReference>
<dbReference type="SUPFAM" id="SSF55874">
    <property type="entry name" value="ATPase domain of HSP90 chaperone/DNA topoisomerase II/histidine kinase"/>
    <property type="match status" value="1"/>
</dbReference>
<dbReference type="PANTHER" id="PTHR43047:SF72">
    <property type="entry name" value="OSMOSENSING HISTIDINE PROTEIN KINASE SLN1"/>
    <property type="match status" value="1"/>
</dbReference>
<evidence type="ECO:0000256" key="1">
    <source>
        <dbReference type="ARBA" id="ARBA00000085"/>
    </source>
</evidence>
<dbReference type="EC" id="2.7.13.3" evidence="3"/>
<dbReference type="PROSITE" id="PS50113">
    <property type="entry name" value="PAC"/>
    <property type="match status" value="1"/>
</dbReference>
<dbReference type="InterPro" id="IPR035965">
    <property type="entry name" value="PAS-like_dom_sf"/>
</dbReference>
<dbReference type="SUPFAM" id="SSF47384">
    <property type="entry name" value="Homodimeric domain of signal transducing histidine kinase"/>
    <property type="match status" value="1"/>
</dbReference>
<feature type="domain" description="Histidine kinase" evidence="13">
    <location>
        <begin position="695"/>
        <end position="914"/>
    </location>
</feature>
<comment type="catalytic activity">
    <reaction evidence="1">
        <text>ATP + protein L-histidine = ADP + protein N-phospho-L-histidine.</text>
        <dbReference type="EC" id="2.7.13.3"/>
    </reaction>
</comment>
<feature type="modified residue" description="4-aspartylphosphate" evidence="11">
    <location>
        <position position="987"/>
    </location>
</feature>
<dbReference type="PROSITE" id="PS50112">
    <property type="entry name" value="PAS"/>
    <property type="match status" value="1"/>
</dbReference>
<dbReference type="SUPFAM" id="SSF55785">
    <property type="entry name" value="PYP-like sensor domain (PAS domain)"/>
    <property type="match status" value="1"/>
</dbReference>
<evidence type="ECO:0000259" key="17">
    <source>
        <dbReference type="PROSITE" id="PS50839"/>
    </source>
</evidence>
<evidence type="ECO:0000259" key="14">
    <source>
        <dbReference type="PROSITE" id="PS50110"/>
    </source>
</evidence>
<evidence type="ECO:0000256" key="8">
    <source>
        <dbReference type="ARBA" id="ARBA00022777"/>
    </source>
</evidence>
<dbReference type="InterPro" id="IPR005467">
    <property type="entry name" value="His_kinase_dom"/>
</dbReference>
<dbReference type="Pfam" id="PF03924">
    <property type="entry name" value="CHASE"/>
    <property type="match status" value="1"/>
</dbReference>
<dbReference type="CDD" id="cd00082">
    <property type="entry name" value="HisKA"/>
    <property type="match status" value="1"/>
</dbReference>
<dbReference type="PROSITE" id="PS50110">
    <property type="entry name" value="RESPONSE_REGULATORY"/>
    <property type="match status" value="1"/>
</dbReference>
<comment type="subcellular location">
    <subcellularLocation>
        <location evidence="2">Cell membrane</location>
        <topology evidence="2">Multi-pass membrane protein</topology>
    </subcellularLocation>
</comment>
<feature type="transmembrane region" description="Helical" evidence="12">
    <location>
        <begin position="85"/>
        <end position="106"/>
    </location>
</feature>
<dbReference type="SMART" id="SM00086">
    <property type="entry name" value="PAC"/>
    <property type="match status" value="1"/>
</dbReference>
<keyword evidence="4" id="KW-1003">Cell membrane</keyword>
<reference evidence="18 19" key="1">
    <citation type="submission" date="2020-05" db="EMBL/GenBank/DDBJ databases">
        <title>Aquincola sp. isolate from soil.</title>
        <authorList>
            <person name="Han J."/>
            <person name="Kim D.-U."/>
        </authorList>
    </citation>
    <scope>NUCLEOTIDE SEQUENCE [LARGE SCALE GENOMIC DNA]</scope>
    <source>
        <strain evidence="18 19">S2</strain>
    </source>
</reference>
<proteinExistence type="predicted"/>
<dbReference type="Pfam" id="PF05231">
    <property type="entry name" value="MASE1"/>
    <property type="match status" value="1"/>
</dbReference>
<dbReference type="Gene3D" id="3.30.565.10">
    <property type="entry name" value="Histidine kinase-like ATPase, C-terminal domain"/>
    <property type="match status" value="1"/>
</dbReference>
<dbReference type="SMART" id="SM00388">
    <property type="entry name" value="HisKA"/>
    <property type="match status" value="1"/>
</dbReference>
<feature type="transmembrane region" description="Helical" evidence="12">
    <location>
        <begin position="62"/>
        <end position="79"/>
    </location>
</feature>
<dbReference type="SMART" id="SM00387">
    <property type="entry name" value="HATPase_c"/>
    <property type="match status" value="1"/>
</dbReference>
<dbReference type="NCBIfam" id="TIGR00229">
    <property type="entry name" value="sensory_box"/>
    <property type="match status" value="1"/>
</dbReference>
<evidence type="ECO:0000256" key="7">
    <source>
        <dbReference type="ARBA" id="ARBA00022692"/>
    </source>
</evidence>
<dbReference type="SMART" id="SM00091">
    <property type="entry name" value="PAS"/>
    <property type="match status" value="1"/>
</dbReference>
<evidence type="ECO:0000259" key="13">
    <source>
        <dbReference type="PROSITE" id="PS50109"/>
    </source>
</evidence>
<evidence type="ECO:0000256" key="12">
    <source>
        <dbReference type="SAM" id="Phobius"/>
    </source>
</evidence>
<dbReference type="PROSITE" id="PS50109">
    <property type="entry name" value="HIS_KIN"/>
    <property type="match status" value="1"/>
</dbReference>
<dbReference type="InterPro" id="IPR001789">
    <property type="entry name" value="Sig_transdc_resp-reg_receiver"/>
</dbReference>
<dbReference type="InterPro" id="IPR042240">
    <property type="entry name" value="CHASE_sf"/>
</dbReference>
<evidence type="ECO:0000259" key="16">
    <source>
        <dbReference type="PROSITE" id="PS50113"/>
    </source>
</evidence>
<dbReference type="InterPro" id="IPR011006">
    <property type="entry name" value="CheY-like_superfamily"/>
</dbReference>
<dbReference type="InterPro" id="IPR036097">
    <property type="entry name" value="HisK_dim/P_sf"/>
</dbReference>
<dbReference type="InterPro" id="IPR036890">
    <property type="entry name" value="HATPase_C_sf"/>
</dbReference>
<dbReference type="InterPro" id="IPR000014">
    <property type="entry name" value="PAS"/>
</dbReference>
<dbReference type="PANTHER" id="PTHR43047">
    <property type="entry name" value="TWO-COMPONENT HISTIDINE PROTEIN KINASE"/>
    <property type="match status" value="1"/>
</dbReference>
<name>A0ABX2EDU5_9BURK</name>
<dbReference type="EMBL" id="JABRWJ010000002">
    <property type="protein sequence ID" value="NRF66778.1"/>
    <property type="molecule type" value="Genomic_DNA"/>
</dbReference>
<evidence type="ECO:0000256" key="5">
    <source>
        <dbReference type="ARBA" id="ARBA00022553"/>
    </source>
</evidence>
<evidence type="ECO:0000256" key="6">
    <source>
        <dbReference type="ARBA" id="ARBA00022679"/>
    </source>
</evidence>
<dbReference type="CDD" id="cd00130">
    <property type="entry name" value="PAS"/>
    <property type="match status" value="1"/>
</dbReference>
<feature type="domain" description="PAS" evidence="15">
    <location>
        <begin position="548"/>
        <end position="618"/>
    </location>
</feature>
<feature type="domain" description="PAC" evidence="16">
    <location>
        <begin position="626"/>
        <end position="678"/>
    </location>
</feature>
<dbReference type="InterPro" id="IPR004358">
    <property type="entry name" value="Sig_transdc_His_kin-like_C"/>
</dbReference>
<dbReference type="Proteomes" id="UP000737171">
    <property type="component" value="Unassembled WGS sequence"/>
</dbReference>
<evidence type="ECO:0000313" key="19">
    <source>
        <dbReference type="Proteomes" id="UP000737171"/>
    </source>
</evidence>
<feature type="transmembrane region" description="Helical" evidence="12">
    <location>
        <begin position="159"/>
        <end position="181"/>
    </location>
</feature>
<dbReference type="PROSITE" id="PS50839">
    <property type="entry name" value="CHASE"/>
    <property type="match status" value="1"/>
</dbReference>
<dbReference type="PRINTS" id="PR00344">
    <property type="entry name" value="BCTRLSENSOR"/>
</dbReference>
<dbReference type="InterPro" id="IPR000700">
    <property type="entry name" value="PAS-assoc_C"/>
</dbReference>
<protein>
    <recommendedName>
        <fullName evidence="3">histidine kinase</fullName>
        <ecNumber evidence="3">2.7.13.3</ecNumber>
    </recommendedName>
</protein>
<dbReference type="SMART" id="SM00448">
    <property type="entry name" value="REC"/>
    <property type="match status" value="1"/>
</dbReference>
<dbReference type="Gene3D" id="3.30.450.20">
    <property type="entry name" value="PAS domain"/>
    <property type="match status" value="1"/>
</dbReference>
<feature type="domain" description="Response regulatory" evidence="14">
    <location>
        <begin position="937"/>
        <end position="1054"/>
    </location>
</feature>
<dbReference type="InterPro" id="IPR013767">
    <property type="entry name" value="PAS_fold"/>
</dbReference>
<keyword evidence="6" id="KW-0808">Transferase</keyword>
<comment type="caution">
    <text evidence="18">The sequence shown here is derived from an EMBL/GenBank/DDBJ whole genome shotgun (WGS) entry which is preliminary data.</text>
</comment>
<keyword evidence="9 12" id="KW-1133">Transmembrane helix</keyword>
<dbReference type="CDD" id="cd17546">
    <property type="entry name" value="REC_hyHK_CKI1_RcsC-like"/>
    <property type="match status" value="1"/>
</dbReference>
<accession>A0ABX2EDU5</accession>
<dbReference type="Pfam" id="PF00512">
    <property type="entry name" value="HisKA"/>
    <property type="match status" value="1"/>
</dbReference>
<dbReference type="Gene3D" id="3.40.50.2300">
    <property type="match status" value="1"/>
</dbReference>
<evidence type="ECO:0000259" key="15">
    <source>
        <dbReference type="PROSITE" id="PS50112"/>
    </source>
</evidence>
<evidence type="ECO:0000256" key="9">
    <source>
        <dbReference type="ARBA" id="ARBA00022989"/>
    </source>
</evidence>
<dbReference type="InterPro" id="IPR003661">
    <property type="entry name" value="HisK_dim/P_dom"/>
</dbReference>
<keyword evidence="5 11" id="KW-0597">Phosphoprotein</keyword>
<evidence type="ECO:0000256" key="11">
    <source>
        <dbReference type="PROSITE-ProRule" id="PRU00169"/>
    </source>
</evidence>
<dbReference type="Pfam" id="PF00072">
    <property type="entry name" value="Response_reg"/>
    <property type="match status" value="1"/>
</dbReference>
<sequence length="1062" mass="114411">MSMTALLGVLLPAVLTAVAYAAAGQLALLLAIPPGYAAPIYPSAGIALAAVLVYGRRALPGVVLGSFIVNALLAAPRSLPTSTALGLATVIALGAGAQAALGDWLVRSRVRSRALADPRDVLTFCLFGALVACLANASIATLALSLAGVVPSEARAYTWWTWWAGDALGVLIGAPIALTLIGQPRSDWAPRRVALALPLLAATGLLALATAQVARLEELRNRTAFERAAAAAAESAVNQLQHALFALEAIHGLFIASGDVSRDEMQRAAEPWLKLPVRLQAIGFSQHVARGDFARFEQQVAAQDGRPIRIFERRERGGEPISAQDAHALVIRFVEPFERNAGAFGVNTLSIPAVREAVNRAVVNDEPAASAGFRLTQEIGDQTGVVLYRALYRGEPAPSERSAALRGVVFVTLRMDQSIAAAMREQPGTLRWCLIDADPAAPRVRLSGPSGCEAAAAAPFSSSRDLAIGGRRWQLRLSAAAGDFAEAGPLSAWLFSTVGLLSTAMLAALLLTVTGRTRRIEHAVTQRTAELQREMAERARSDQALRESEQRLRNILDHAPIGIVYADLAGRVREANPKFRDMLGYKADALTGRTLAEFTHPEDRAEDAELLVNLIRGDARSDAGSPTRRKRLLHRDGLLLWVQMTLSVLRDGTGQPQRLVAVVEDITERLQLQDAERRRQLAESANQAKSEFLSRMSHELRTPLNAMLGFAQLLELDRQPPLSAHQTEWTTQIQHAGWHLLDMINDTLDLSRIEAGTLRLEATAVDLAPLLRLCVAMVEPSAGRRGIVLREHVDPAARTVQADPTRLKQVLTNLLSNAIKYNVERGRVEIDTGPGAGGQTEIRVSDTGQGLSETQVAELFQPFNRLGREHSNIEGTGIGLVISRRLAELMGGSLQAHSRPGMGSTFVLSLPSAALDVPDDTGEDELDALAAPYRQRRVHYVEDNETNAEVMRGILAQRPQVSMRVSMTGLDGLAAIRAEPPDLILLDMHLPDIDGLELLRHLKRDLHTGGVPIVVVSADATPSRVNEAISAGAVHYLTKPLNLASFLALVDGLLEEVDTRFG</sequence>
<feature type="transmembrane region" description="Helical" evidence="12">
    <location>
        <begin position="121"/>
        <end position="147"/>
    </location>
</feature>
<dbReference type="Pfam" id="PF00989">
    <property type="entry name" value="PAS"/>
    <property type="match status" value="1"/>
</dbReference>
<dbReference type="SUPFAM" id="SSF52172">
    <property type="entry name" value="CheY-like"/>
    <property type="match status" value="1"/>
</dbReference>
<keyword evidence="7 12" id="KW-0812">Transmembrane</keyword>
<dbReference type="InterPro" id="IPR003594">
    <property type="entry name" value="HATPase_dom"/>
</dbReference>
<organism evidence="18 19">
    <name type="scientific">Pseudaquabacterium terrae</name>
    <dbReference type="NCBI Taxonomy" id="2732868"/>
    <lineage>
        <taxon>Bacteria</taxon>
        <taxon>Pseudomonadati</taxon>
        <taxon>Pseudomonadota</taxon>
        <taxon>Betaproteobacteria</taxon>
        <taxon>Burkholderiales</taxon>
        <taxon>Sphaerotilaceae</taxon>
        <taxon>Pseudaquabacterium</taxon>
    </lineage>
</organism>
<feature type="domain" description="CHASE" evidence="17">
    <location>
        <begin position="320"/>
        <end position="425"/>
    </location>
</feature>
<dbReference type="Pfam" id="PF02518">
    <property type="entry name" value="HATPase_c"/>
    <property type="match status" value="1"/>
</dbReference>
<dbReference type="Gene3D" id="3.30.450.350">
    <property type="entry name" value="CHASE domain"/>
    <property type="match status" value="1"/>
</dbReference>
<evidence type="ECO:0000256" key="2">
    <source>
        <dbReference type="ARBA" id="ARBA00004651"/>
    </source>
</evidence>
<keyword evidence="19" id="KW-1185">Reference proteome</keyword>
<dbReference type="Gene3D" id="1.10.287.130">
    <property type="match status" value="1"/>
</dbReference>
<dbReference type="InterPro" id="IPR006189">
    <property type="entry name" value="CHASE_dom"/>
</dbReference>
<dbReference type="InterPro" id="IPR007895">
    <property type="entry name" value="MASE1"/>
</dbReference>
<feature type="transmembrane region" description="Helical" evidence="12">
    <location>
        <begin position="37"/>
        <end position="55"/>
    </location>
</feature>
<gene>
    <name evidence="18" type="ORF">HLB44_07270</name>
</gene>